<comment type="subcellular location">
    <subcellularLocation>
        <location evidence="1">Cell envelope</location>
    </subcellularLocation>
</comment>
<keyword evidence="2" id="KW-0175">Coiled coil</keyword>
<evidence type="ECO:0000256" key="1">
    <source>
        <dbReference type="ARBA" id="ARBA00004196"/>
    </source>
</evidence>
<evidence type="ECO:0000313" key="4">
    <source>
        <dbReference type="Proteomes" id="UP000199372"/>
    </source>
</evidence>
<dbReference type="Proteomes" id="UP000199372">
    <property type="component" value="Unassembled WGS sequence"/>
</dbReference>
<evidence type="ECO:0000256" key="2">
    <source>
        <dbReference type="SAM" id="Coils"/>
    </source>
</evidence>
<keyword evidence="4" id="KW-1185">Reference proteome</keyword>
<dbReference type="PANTHER" id="PTHR30386">
    <property type="entry name" value="MEMBRANE FUSION SUBUNIT OF EMRAB-TOLC MULTIDRUG EFFLUX PUMP"/>
    <property type="match status" value="1"/>
</dbReference>
<accession>A0A1H8J717</accession>
<feature type="coiled-coil region" evidence="2">
    <location>
        <begin position="172"/>
        <end position="236"/>
    </location>
</feature>
<name>A0A1H8J717_9RHOB</name>
<dbReference type="GO" id="GO:0030313">
    <property type="term" value="C:cell envelope"/>
    <property type="evidence" value="ECO:0007669"/>
    <property type="project" value="UniProtKB-SubCell"/>
</dbReference>
<dbReference type="AlphaFoldDB" id="A0A1H8J717"/>
<gene>
    <name evidence="3" type="ORF">SAMN04488011_10690</name>
</gene>
<dbReference type="RefSeq" id="WP_091845960.1">
    <property type="nucleotide sequence ID" value="NZ_FOCM01000006.1"/>
</dbReference>
<proteinExistence type="predicted"/>
<reference evidence="4" key="1">
    <citation type="submission" date="2016-10" db="EMBL/GenBank/DDBJ databases">
        <authorList>
            <person name="Varghese N."/>
            <person name="Submissions S."/>
        </authorList>
    </citation>
    <scope>NUCLEOTIDE SEQUENCE [LARGE SCALE GENOMIC DNA]</scope>
    <source>
        <strain evidence="4">DSM 26893</strain>
    </source>
</reference>
<dbReference type="PANTHER" id="PTHR30386:SF19">
    <property type="entry name" value="MULTIDRUG EXPORT PROTEIN EMRA-RELATED"/>
    <property type="match status" value="1"/>
</dbReference>
<sequence>MKFTRLIVGLVVILFALWVIVGEQMARTSANAFVNAPVVTVRSDVAGTLTLVDRPPGARVNEGEVVASITDPLVDRIRLNDLLMERAFEGAARARIAAQREAQRGIQGDLDARGESFRENRLDELRTRLEHARARLALLEDGTDPETRRLGDALDSDGGRLPTEPNLESLALDYARERVEVLEIELRAAEAGVFLGDGYNDSPNATQRATELDSVIAALDAEHAEAEARVAAVAERIDRERVRVNALTGGDLASPVDGLLWEVLEADGVVVQRGDPLLRLVDCASLVVSLSVPEGTYNGLRLGDAARFRFENETRLFDATVTRLAGSGAATVYEHLAVAPSQRHLERYDVTLLVPELSQDPELGCPVGRTGRVFFEDRPLDGLRGLFGG</sequence>
<dbReference type="OrthoDB" id="7477732at2"/>
<evidence type="ECO:0000313" key="3">
    <source>
        <dbReference type="EMBL" id="SEN76275.1"/>
    </source>
</evidence>
<dbReference type="EMBL" id="FOCM01000006">
    <property type="protein sequence ID" value="SEN76275.1"/>
    <property type="molecule type" value="Genomic_DNA"/>
</dbReference>
<protein>
    <submittedName>
        <fullName evidence="3">Multidrug resistance efflux pump</fullName>
    </submittedName>
</protein>
<dbReference type="InterPro" id="IPR050739">
    <property type="entry name" value="MFP"/>
</dbReference>
<organism evidence="3 4">
    <name type="scientific">Palleronia pelagia</name>
    <dbReference type="NCBI Taxonomy" id="387096"/>
    <lineage>
        <taxon>Bacteria</taxon>
        <taxon>Pseudomonadati</taxon>
        <taxon>Pseudomonadota</taxon>
        <taxon>Alphaproteobacteria</taxon>
        <taxon>Rhodobacterales</taxon>
        <taxon>Roseobacteraceae</taxon>
        <taxon>Palleronia</taxon>
    </lineage>
</organism>